<keyword evidence="3" id="KW-1185">Reference proteome</keyword>
<dbReference type="RefSeq" id="WP_069907729.1">
    <property type="nucleotide sequence ID" value="NZ_LAJE02000025.1"/>
</dbReference>
<dbReference type="Pfam" id="PF01575">
    <property type="entry name" value="MaoC_dehydratas"/>
    <property type="match status" value="1"/>
</dbReference>
<comment type="caution">
    <text evidence="2">The sequence shown here is derived from an EMBL/GenBank/DDBJ whole genome shotgun (WGS) entry which is preliminary data.</text>
</comment>
<proteinExistence type="predicted"/>
<dbReference type="InterPro" id="IPR002539">
    <property type="entry name" value="MaoC-like_dom"/>
</dbReference>
<evidence type="ECO:0000313" key="3">
    <source>
        <dbReference type="Proteomes" id="UP000095463"/>
    </source>
</evidence>
<dbReference type="AlphaFoldDB" id="A0A1E5XX31"/>
<protein>
    <submittedName>
        <fullName evidence="2">Amine oxidase</fullName>
    </submittedName>
</protein>
<dbReference type="InterPro" id="IPR052342">
    <property type="entry name" value="MCH/BMMD"/>
</dbReference>
<dbReference type="Proteomes" id="UP000095463">
    <property type="component" value="Unassembled WGS sequence"/>
</dbReference>
<name>A0A1E5XX31_9HYPH</name>
<evidence type="ECO:0000313" key="2">
    <source>
        <dbReference type="EMBL" id="OEO33142.1"/>
    </source>
</evidence>
<dbReference type="InterPro" id="IPR029069">
    <property type="entry name" value="HotDog_dom_sf"/>
</dbReference>
<dbReference type="EMBL" id="LAJE02000025">
    <property type="protein sequence ID" value="OEO33142.1"/>
    <property type="molecule type" value="Genomic_DNA"/>
</dbReference>
<dbReference type="Gene3D" id="3.10.129.10">
    <property type="entry name" value="Hotdog Thioesterase"/>
    <property type="match status" value="1"/>
</dbReference>
<reference evidence="2 3" key="1">
    <citation type="journal article" date="2015" name="Genome Announc.">
        <title>Genome Assemblies of Three Soil-Associated Devosia species: D. insulae, D. limi, and D. soli.</title>
        <authorList>
            <person name="Hassan Y.I."/>
            <person name="Lepp D."/>
            <person name="Zhou T."/>
        </authorList>
    </citation>
    <scope>NUCLEOTIDE SEQUENCE [LARGE SCALE GENOMIC DNA]</scope>
    <source>
        <strain evidence="2 3">DS-56</strain>
    </source>
</reference>
<dbReference type="PANTHER" id="PTHR43664:SF1">
    <property type="entry name" value="BETA-METHYLMALYL-COA DEHYDRATASE"/>
    <property type="match status" value="1"/>
</dbReference>
<dbReference type="PANTHER" id="PTHR43664">
    <property type="entry name" value="MONOAMINE OXIDASE-RELATED"/>
    <property type="match status" value="1"/>
</dbReference>
<organism evidence="2 3">
    <name type="scientific">Devosia insulae DS-56</name>
    <dbReference type="NCBI Taxonomy" id="1116389"/>
    <lineage>
        <taxon>Bacteria</taxon>
        <taxon>Pseudomonadati</taxon>
        <taxon>Pseudomonadota</taxon>
        <taxon>Alphaproteobacteria</taxon>
        <taxon>Hyphomicrobiales</taxon>
        <taxon>Devosiaceae</taxon>
        <taxon>Devosia</taxon>
    </lineage>
</organism>
<dbReference type="OrthoDB" id="9796589at2"/>
<sequence>MSTPTVGVHSTNPTTMPSEHARLPVWNAENWFYEDFEVGHKIRSLRRTISEGESMQFNALVTDMHPYVADEIFATTEGQFGRRLVAGAFVFSAGLGLVATNCINAFSYGYDKLRFIKPTFIGDTIYAIRTNMEKRPKYKELGLIRASYEVFKGEGELVLYCEHLQTVKYRNPADFEGQARDSGQTAKTAEK</sequence>
<gene>
    <name evidence="2" type="ORF">VW23_008035</name>
</gene>
<evidence type="ECO:0000259" key="1">
    <source>
        <dbReference type="Pfam" id="PF01575"/>
    </source>
</evidence>
<feature type="domain" description="MaoC-like" evidence="1">
    <location>
        <begin position="38"/>
        <end position="137"/>
    </location>
</feature>
<accession>A0A1E5XX31</accession>
<dbReference type="SUPFAM" id="SSF54637">
    <property type="entry name" value="Thioesterase/thiol ester dehydrase-isomerase"/>
    <property type="match status" value="1"/>
</dbReference>